<keyword evidence="2" id="KW-0413">Isomerase</keyword>
<dbReference type="Gene3D" id="3.40.50.720">
    <property type="entry name" value="NAD(P)-binding Rossmann-like Domain"/>
    <property type="match status" value="1"/>
</dbReference>
<gene>
    <name evidence="2" type="primary">hldD_1</name>
    <name evidence="2" type="ORF">NCTC11343_02559</name>
</gene>
<dbReference type="PANTHER" id="PTHR43245">
    <property type="entry name" value="BIFUNCTIONAL POLYMYXIN RESISTANCE PROTEIN ARNA"/>
    <property type="match status" value="1"/>
</dbReference>
<dbReference type="GeneID" id="97182512"/>
<evidence type="ECO:0000313" key="3">
    <source>
        <dbReference type="Proteomes" id="UP000251241"/>
    </source>
</evidence>
<dbReference type="AlphaFoldDB" id="A0A2X2IZQ5"/>
<dbReference type="EC" id="5.1.3.20" evidence="2"/>
<dbReference type="Pfam" id="PF01370">
    <property type="entry name" value="Epimerase"/>
    <property type="match status" value="1"/>
</dbReference>
<dbReference type="EMBL" id="UAUU01000009">
    <property type="protein sequence ID" value="SPZ86884.1"/>
    <property type="molecule type" value="Genomic_DNA"/>
</dbReference>
<dbReference type="Proteomes" id="UP000251241">
    <property type="component" value="Unassembled WGS sequence"/>
</dbReference>
<dbReference type="PANTHER" id="PTHR43245:SF58">
    <property type="entry name" value="BLL5923 PROTEIN"/>
    <property type="match status" value="1"/>
</dbReference>
<dbReference type="InterPro" id="IPR050177">
    <property type="entry name" value="Lipid_A_modif_metabolic_enz"/>
</dbReference>
<proteinExistence type="predicted"/>
<dbReference type="GO" id="GO:0008712">
    <property type="term" value="F:ADP-glyceromanno-heptose 6-epimerase activity"/>
    <property type="evidence" value="ECO:0007669"/>
    <property type="project" value="UniProtKB-EC"/>
</dbReference>
<dbReference type="InterPro" id="IPR001509">
    <property type="entry name" value="Epimerase_deHydtase"/>
</dbReference>
<dbReference type="SUPFAM" id="SSF51735">
    <property type="entry name" value="NAD(P)-binding Rossmann-fold domains"/>
    <property type="match status" value="1"/>
</dbReference>
<protein>
    <submittedName>
        <fullName evidence="2">ADP-L-glycero-D-manno-heptose-6-epimerase</fullName>
        <ecNumber evidence="2">5.1.3.20</ecNumber>
    </submittedName>
</protein>
<organism evidence="2 3">
    <name type="scientific">Sphingobacterium multivorum</name>
    <dbReference type="NCBI Taxonomy" id="28454"/>
    <lineage>
        <taxon>Bacteria</taxon>
        <taxon>Pseudomonadati</taxon>
        <taxon>Bacteroidota</taxon>
        <taxon>Sphingobacteriia</taxon>
        <taxon>Sphingobacteriales</taxon>
        <taxon>Sphingobacteriaceae</taxon>
        <taxon>Sphingobacterium</taxon>
    </lineage>
</organism>
<name>A0A2X2IZQ5_SPHMU</name>
<dbReference type="RefSeq" id="WP_070561221.1">
    <property type="nucleotide sequence ID" value="NZ_CP068086.1"/>
</dbReference>
<evidence type="ECO:0000259" key="1">
    <source>
        <dbReference type="Pfam" id="PF01370"/>
    </source>
</evidence>
<accession>A0A2X2IZQ5</accession>
<evidence type="ECO:0000313" key="2">
    <source>
        <dbReference type="EMBL" id="SPZ86884.1"/>
    </source>
</evidence>
<dbReference type="InterPro" id="IPR036291">
    <property type="entry name" value="NAD(P)-bd_dom_sf"/>
</dbReference>
<feature type="domain" description="NAD-dependent epimerase/dehydratase" evidence="1">
    <location>
        <begin position="5"/>
        <end position="228"/>
    </location>
</feature>
<reference evidence="2 3" key="1">
    <citation type="submission" date="2018-06" db="EMBL/GenBank/DDBJ databases">
        <authorList>
            <consortium name="Pathogen Informatics"/>
            <person name="Doyle S."/>
        </authorList>
    </citation>
    <scope>NUCLEOTIDE SEQUENCE [LARGE SCALE GENOMIC DNA]</scope>
    <source>
        <strain evidence="2 3">NCTC11343</strain>
    </source>
</reference>
<sequence>MIEKVLITGASGFVGYHLTRAAKEAGMEVHAAVRKSSDVSEIRSVVDKFVYPDFSDEESISELLEAENYTYVVHAAAMTRAKHEEDLEKVNVGYTKNLASACFYLKTPIKRFVFVSSLAAIGPVSYDANLIDESNPYRPVTAYGRSKRKAELALDDFRDQPLTILRPTAVYGPREKDIFIVFKTMNGGLDAYVGRSPQKLSFIYVADLVQAIIHACRFDQGGKQVYNLSDGQVYGRYELARFFKEFSQKKMIRMHIPFGVVKTIAVIFERLYKKSKAIPVLYPERLNELTAENWGCDISAAQRQLQYQPKYDLKKGLMEALAWYKENKWL</sequence>